<accession>A0A9X5GR90</accession>
<feature type="transmembrane region" description="Helical" evidence="5">
    <location>
        <begin position="99"/>
        <end position="120"/>
    </location>
</feature>
<evidence type="ECO:0000256" key="4">
    <source>
        <dbReference type="ARBA" id="ARBA00023136"/>
    </source>
</evidence>
<proteinExistence type="predicted"/>
<evidence type="ECO:0000256" key="1">
    <source>
        <dbReference type="ARBA" id="ARBA00004141"/>
    </source>
</evidence>
<dbReference type="GO" id="GO:0016020">
    <property type="term" value="C:membrane"/>
    <property type="evidence" value="ECO:0007669"/>
    <property type="project" value="UniProtKB-SubCell"/>
</dbReference>
<name>A0A9X5GR90_9FIRM</name>
<feature type="transmembrane region" description="Helical" evidence="5">
    <location>
        <begin position="64"/>
        <end position="87"/>
    </location>
</feature>
<protein>
    <submittedName>
        <fullName evidence="6">CvpA family protein</fullName>
    </submittedName>
</protein>
<keyword evidence="7" id="KW-1185">Reference proteome</keyword>
<evidence type="ECO:0000256" key="3">
    <source>
        <dbReference type="ARBA" id="ARBA00022989"/>
    </source>
</evidence>
<keyword evidence="2 5" id="KW-0812">Transmembrane</keyword>
<keyword evidence="3 5" id="KW-1133">Transmembrane helix</keyword>
<comment type="subcellular location">
    <subcellularLocation>
        <location evidence="1">Membrane</location>
        <topology evidence="1">Multi-pass membrane protein</topology>
    </subcellularLocation>
</comment>
<feature type="transmembrane region" description="Helical" evidence="5">
    <location>
        <begin position="29"/>
        <end position="52"/>
    </location>
</feature>
<dbReference type="RefSeq" id="WP_160558999.1">
    <property type="nucleotide sequence ID" value="NZ_QZDT01000004.1"/>
</dbReference>
<comment type="caution">
    <text evidence="6">The sequence shown here is derived from an EMBL/GenBank/DDBJ whole genome shotgun (WGS) entry which is preliminary data.</text>
</comment>
<dbReference type="OrthoDB" id="2003273at2"/>
<dbReference type="AlphaFoldDB" id="A0A9X5GR90"/>
<dbReference type="GO" id="GO:0009403">
    <property type="term" value="P:toxin biosynthetic process"/>
    <property type="evidence" value="ECO:0007669"/>
    <property type="project" value="InterPro"/>
</dbReference>
<gene>
    <name evidence="6" type="ORF">D5281_04815</name>
</gene>
<feature type="transmembrane region" description="Helical" evidence="5">
    <location>
        <begin position="6"/>
        <end position="22"/>
    </location>
</feature>
<evidence type="ECO:0000256" key="5">
    <source>
        <dbReference type="SAM" id="Phobius"/>
    </source>
</evidence>
<evidence type="ECO:0000256" key="2">
    <source>
        <dbReference type="ARBA" id="ARBA00022692"/>
    </source>
</evidence>
<evidence type="ECO:0000313" key="7">
    <source>
        <dbReference type="Proteomes" id="UP001154420"/>
    </source>
</evidence>
<reference evidence="6" key="1">
    <citation type="submission" date="2018-09" db="EMBL/GenBank/DDBJ databases">
        <title>Murine metabolic-syndrome-specific gut microbial biobank.</title>
        <authorList>
            <person name="Liu C."/>
        </authorList>
    </citation>
    <scope>NUCLEOTIDE SEQUENCE</scope>
    <source>
        <strain evidence="6">D42-62</strain>
    </source>
</reference>
<dbReference type="Pfam" id="PF02674">
    <property type="entry name" value="Colicin_V"/>
    <property type="match status" value="1"/>
</dbReference>
<dbReference type="InterPro" id="IPR003825">
    <property type="entry name" value="Colicin-V_CvpA"/>
</dbReference>
<dbReference type="EMBL" id="QZDT01000004">
    <property type="protein sequence ID" value="NBJ91931.1"/>
    <property type="molecule type" value="Genomic_DNA"/>
</dbReference>
<organism evidence="6 7">
    <name type="scientific">Parablautia muri</name>
    <dbReference type="NCBI Taxonomy" id="2320879"/>
    <lineage>
        <taxon>Bacteria</taxon>
        <taxon>Bacillati</taxon>
        <taxon>Bacillota</taxon>
        <taxon>Clostridia</taxon>
        <taxon>Lachnospirales</taxon>
        <taxon>Lachnospiraceae</taxon>
        <taxon>Parablautia</taxon>
    </lineage>
</organism>
<sequence>MYYVSLAVIIIIFIWRITAGFRKGLVQEIISLLAMVVAGVCVVLIIGAIGSYMAEEISAVVEMIVILFAVCAVYRLVHVLFTSLELIAKLPVIKGLDKLMGAAIGLIEAGVIVGVLVYFLKNWGLSVLT</sequence>
<keyword evidence="4 5" id="KW-0472">Membrane</keyword>
<evidence type="ECO:0000313" key="6">
    <source>
        <dbReference type="EMBL" id="NBJ91931.1"/>
    </source>
</evidence>
<dbReference type="Proteomes" id="UP001154420">
    <property type="component" value="Unassembled WGS sequence"/>
</dbReference>